<dbReference type="PANTHER" id="PTHR47532:SF1">
    <property type="entry name" value="RETINAL-BINDING PROTEIN"/>
    <property type="match status" value="1"/>
</dbReference>
<dbReference type="AlphaFoldDB" id="A0A7S3GH27"/>
<feature type="domain" description="GOLD" evidence="1">
    <location>
        <begin position="328"/>
        <end position="426"/>
    </location>
</feature>
<dbReference type="PROSITE" id="PS50866">
    <property type="entry name" value="GOLD"/>
    <property type="match status" value="1"/>
</dbReference>
<dbReference type="InterPro" id="IPR009038">
    <property type="entry name" value="GOLD_dom"/>
</dbReference>
<evidence type="ECO:0000313" key="2">
    <source>
        <dbReference type="EMBL" id="CAE0266122.1"/>
    </source>
</evidence>
<sequence>MGKAKDAGLVPITREYFKQLYKDTEIPTFSDEYNSTIKAITERIEAFKAAGHTIDASNRLEVPEKMEETMYKMRHLFETCAELFFPAEKSPYPPAVRNHAAMKAELKSSSEGLLKEGRETSIKAAAIVDTYQTNNADRVKGIVRGFLPKDFRAQLFMNHQERSDRKKKAAIEKLMAKGGTLVDKYTKLWDDQMERRKKLAQIGGATGIFAAIVKLLAGIPQVLLDFVKQINDKEGPMEEIRAKFGPPLYSLLEGGNEVVTHLATLTHADNSSKFSVDELSADIKLSVTAINEMTRMVDMYMQFCAGTIGKAPFFVKAEELSQEGGAGDNTEAINVSARSKEVISVDVEDGDAVDYELSLDAKDIDFSVTLTAGGNTIALLPKKRCESSKGPLKGSITAPQEGVLTFVFDNSFSLLTSKSLRFKAVNTTSEAKDKQ</sequence>
<reference evidence="3" key="1">
    <citation type="submission" date="2021-01" db="EMBL/GenBank/DDBJ databases">
        <authorList>
            <person name="Corre E."/>
            <person name="Pelletier E."/>
            <person name="Niang G."/>
            <person name="Scheremetjew M."/>
            <person name="Finn R."/>
            <person name="Kale V."/>
            <person name="Holt S."/>
            <person name="Cochrane G."/>
            <person name="Meng A."/>
            <person name="Brown T."/>
            <person name="Cohen L."/>
        </authorList>
    </citation>
    <scope>NUCLEOTIDE SEQUENCE</scope>
    <source>
        <strain evidence="3">NIES-2562</strain>
    </source>
</reference>
<gene>
    <name evidence="2" type="ORF">PBIL07802_LOCUS28461</name>
    <name evidence="3" type="ORF">PBIL07802_LOCUS28469</name>
</gene>
<dbReference type="Gene3D" id="2.60.120.680">
    <property type="entry name" value="GOLD domain"/>
    <property type="match status" value="1"/>
</dbReference>
<evidence type="ECO:0000259" key="1">
    <source>
        <dbReference type="PROSITE" id="PS50866"/>
    </source>
</evidence>
<dbReference type="SUPFAM" id="SSF101576">
    <property type="entry name" value="Supernatant protein factor (SPF), C-terminal domain"/>
    <property type="match status" value="1"/>
</dbReference>
<evidence type="ECO:0000313" key="3">
    <source>
        <dbReference type="EMBL" id="CAE0266130.1"/>
    </source>
</evidence>
<proteinExistence type="predicted"/>
<name>A0A7S3GH27_9EUKA</name>
<dbReference type="PANTHER" id="PTHR47532">
    <property type="entry name" value="RETINAL-BINDING PROTEIN"/>
    <property type="match status" value="1"/>
</dbReference>
<dbReference type="EMBL" id="HBIB01043603">
    <property type="protein sequence ID" value="CAE0266130.1"/>
    <property type="molecule type" value="Transcribed_RNA"/>
</dbReference>
<organism evidence="3">
    <name type="scientific">Palpitomonas bilix</name>
    <dbReference type="NCBI Taxonomy" id="652834"/>
    <lineage>
        <taxon>Eukaryota</taxon>
        <taxon>Eukaryota incertae sedis</taxon>
    </lineage>
</organism>
<protein>
    <recommendedName>
        <fullName evidence="1">GOLD domain-containing protein</fullName>
    </recommendedName>
</protein>
<dbReference type="EMBL" id="HBIB01043592">
    <property type="protein sequence ID" value="CAE0266122.1"/>
    <property type="molecule type" value="Transcribed_RNA"/>
</dbReference>
<accession>A0A7S3GH27</accession>
<dbReference type="InterPro" id="IPR036598">
    <property type="entry name" value="GOLD_dom_sf"/>
</dbReference>